<dbReference type="Pfam" id="PF02504">
    <property type="entry name" value="FA_synthesis"/>
    <property type="match status" value="1"/>
</dbReference>
<dbReference type="NCBIfam" id="TIGR00182">
    <property type="entry name" value="plsX"/>
    <property type="match status" value="1"/>
</dbReference>
<evidence type="ECO:0000256" key="10">
    <source>
        <dbReference type="HAMAP-Rule" id="MF_00019"/>
    </source>
</evidence>
<dbReference type="SUPFAM" id="SSF53659">
    <property type="entry name" value="Isocitrate/Isopropylmalate dehydrogenase-like"/>
    <property type="match status" value="1"/>
</dbReference>
<evidence type="ECO:0000256" key="9">
    <source>
        <dbReference type="ARBA" id="ARBA00046608"/>
    </source>
</evidence>
<keyword evidence="4 10" id="KW-0808">Transferase</keyword>
<proteinExistence type="inferred from homology"/>
<evidence type="ECO:0000256" key="2">
    <source>
        <dbReference type="ARBA" id="ARBA00022490"/>
    </source>
</evidence>
<keyword evidence="2 10" id="KW-0963">Cytoplasm</keyword>
<dbReference type="Proteomes" id="UP000297986">
    <property type="component" value="Unassembled WGS sequence"/>
</dbReference>
<comment type="subunit">
    <text evidence="9 10">Homodimer. Probably interacts with PlsY.</text>
</comment>
<comment type="function">
    <text evidence="10">Catalyzes the reversible formation of acyl-phosphate (acyl-PO(4)) from acyl-[acyl-carrier-protein] (acyl-ACP). This enzyme utilizes acyl-ACP as fatty acyl donor, but not acyl-CoA.</text>
</comment>
<accession>A0A4Z1DTX1</accession>
<dbReference type="AlphaFoldDB" id="A0A4Z1DTX1"/>
<sequence length="334" mass="35915">MKRIAVDAMGGDNAPQALVEGVNQAIQEFKDIEVILYGDEAKIKQYLTASERVSIVHTDEKIDSDDEPTRAIRRKKQASMVLAAHAVKNGEADAMLSAGNTGALLASGYFIVGRIKVIDRPGLMSTLPTLDGKGYDMLDLGANAENTPTHLHQYAIMGAYYAENVRGIKRPRVGLLNNGTEESKGDPLRKETYQLLAADPALNFVGNVEARDLMDGVADVIVTDGFTGNAVLKTMEGTALGLFKQLKTVLGGGGLKAKLGALLLKNDLRGLKKTLDYSDVGGAVLFGLQAPVVKTHGSSDAKAVYSTIRQIRTMLETDVIRKSVVELSELEEEK</sequence>
<dbReference type="UniPathway" id="UPA00085"/>
<dbReference type="InterPro" id="IPR003664">
    <property type="entry name" value="FA_synthesis"/>
</dbReference>
<dbReference type="PANTHER" id="PTHR30100">
    <property type="entry name" value="FATTY ACID/PHOSPHOLIPID SYNTHESIS PROTEIN PLSX"/>
    <property type="match status" value="1"/>
</dbReference>
<comment type="pathway">
    <text evidence="10">Lipid metabolism; phospholipid metabolism.</text>
</comment>
<evidence type="ECO:0000256" key="7">
    <source>
        <dbReference type="ARBA" id="ARBA00023264"/>
    </source>
</evidence>
<dbReference type="InterPro" id="IPR012281">
    <property type="entry name" value="Phospholipid_synth_PlsX-like"/>
</dbReference>
<dbReference type="EC" id="2.3.1.274" evidence="8 10"/>
<dbReference type="EMBL" id="SRRP01000003">
    <property type="protein sequence ID" value="TGN90969.1"/>
    <property type="molecule type" value="Genomic_DNA"/>
</dbReference>
<dbReference type="RefSeq" id="WP_135783411.1">
    <property type="nucleotide sequence ID" value="NZ_JADMRL010000006.1"/>
</dbReference>
<comment type="catalytic activity">
    <reaction evidence="1 10">
        <text>a fatty acyl-[ACP] + phosphate = an acyl phosphate + holo-[ACP]</text>
        <dbReference type="Rhea" id="RHEA:42292"/>
        <dbReference type="Rhea" id="RHEA-COMP:9685"/>
        <dbReference type="Rhea" id="RHEA-COMP:14125"/>
        <dbReference type="ChEBI" id="CHEBI:43474"/>
        <dbReference type="ChEBI" id="CHEBI:59918"/>
        <dbReference type="ChEBI" id="CHEBI:64479"/>
        <dbReference type="ChEBI" id="CHEBI:138651"/>
        <dbReference type="EC" id="2.3.1.274"/>
    </reaction>
</comment>
<dbReference type="GO" id="GO:0006633">
    <property type="term" value="P:fatty acid biosynthetic process"/>
    <property type="evidence" value="ECO:0007669"/>
    <property type="project" value="UniProtKB-UniRule"/>
</dbReference>
<evidence type="ECO:0000256" key="6">
    <source>
        <dbReference type="ARBA" id="ARBA00023209"/>
    </source>
</evidence>
<comment type="subcellular location">
    <subcellularLocation>
        <location evidence="10">Cytoplasm</location>
    </subcellularLocation>
    <text evidence="10">Associated with the membrane possibly through PlsY.</text>
</comment>
<evidence type="ECO:0000256" key="8">
    <source>
        <dbReference type="ARBA" id="ARBA00024069"/>
    </source>
</evidence>
<comment type="similarity">
    <text evidence="10">Belongs to the PlsX family.</text>
</comment>
<protein>
    <recommendedName>
        <fullName evidence="8 10">Phosphate acyltransferase</fullName>
        <ecNumber evidence="8 10">2.3.1.274</ecNumber>
    </recommendedName>
    <alternativeName>
        <fullName evidence="10">Acyl-ACP phosphotransacylase</fullName>
    </alternativeName>
    <alternativeName>
        <fullName evidence="10">Acyl-[acyl-carrier-protein]--phosphate acyltransferase</fullName>
    </alternativeName>
    <alternativeName>
        <fullName evidence="10">Phosphate-acyl-ACP acyltransferase</fullName>
    </alternativeName>
</protein>
<keyword evidence="6 10" id="KW-0594">Phospholipid biosynthesis</keyword>
<dbReference type="OrthoDB" id="9806408at2"/>
<keyword evidence="5 10" id="KW-0443">Lipid metabolism</keyword>
<name>A0A4Z1DTX1_9STRE</name>
<reference evidence="11 12" key="1">
    <citation type="submission" date="2019-04" db="EMBL/GenBank/DDBJ databases">
        <title>Genome sequencing of Streptococcus rubneri DSM 26920(T).</title>
        <authorList>
            <person name="Kook J.-K."/>
            <person name="Park S.-N."/>
            <person name="Lim Y.K."/>
        </authorList>
    </citation>
    <scope>NUCLEOTIDE SEQUENCE [LARGE SCALE GENOMIC DNA]</scope>
    <source>
        <strain evidence="11 12">DSM 26920</strain>
    </source>
</reference>
<evidence type="ECO:0000256" key="3">
    <source>
        <dbReference type="ARBA" id="ARBA00022516"/>
    </source>
</evidence>
<evidence type="ECO:0000313" key="11">
    <source>
        <dbReference type="EMBL" id="TGN90969.1"/>
    </source>
</evidence>
<dbReference type="GO" id="GO:0008654">
    <property type="term" value="P:phospholipid biosynthetic process"/>
    <property type="evidence" value="ECO:0007669"/>
    <property type="project" value="UniProtKB-KW"/>
</dbReference>
<evidence type="ECO:0000313" key="12">
    <source>
        <dbReference type="Proteomes" id="UP000297986"/>
    </source>
</evidence>
<keyword evidence="3 10" id="KW-0444">Lipid biosynthesis</keyword>
<comment type="caution">
    <text evidence="11">The sequence shown here is derived from an EMBL/GenBank/DDBJ whole genome shotgun (WGS) entry which is preliminary data.</text>
</comment>
<evidence type="ECO:0000256" key="5">
    <source>
        <dbReference type="ARBA" id="ARBA00023098"/>
    </source>
</evidence>
<dbReference type="GO" id="GO:0005737">
    <property type="term" value="C:cytoplasm"/>
    <property type="evidence" value="ECO:0007669"/>
    <property type="project" value="UniProtKB-SubCell"/>
</dbReference>
<organism evidence="11 12">
    <name type="scientific">Streptococcus rubneri</name>
    <dbReference type="NCBI Taxonomy" id="1234680"/>
    <lineage>
        <taxon>Bacteria</taxon>
        <taxon>Bacillati</taxon>
        <taxon>Bacillota</taxon>
        <taxon>Bacilli</taxon>
        <taxon>Lactobacillales</taxon>
        <taxon>Streptococcaceae</taxon>
        <taxon>Streptococcus</taxon>
    </lineage>
</organism>
<dbReference type="PANTHER" id="PTHR30100:SF1">
    <property type="entry name" value="PHOSPHATE ACYLTRANSFERASE"/>
    <property type="match status" value="1"/>
</dbReference>
<dbReference type="HAMAP" id="MF_00019">
    <property type="entry name" value="PlsX"/>
    <property type="match status" value="1"/>
</dbReference>
<dbReference type="Gene3D" id="3.40.718.10">
    <property type="entry name" value="Isopropylmalate Dehydrogenase"/>
    <property type="match status" value="1"/>
</dbReference>
<keyword evidence="11" id="KW-0012">Acyltransferase</keyword>
<evidence type="ECO:0000256" key="1">
    <source>
        <dbReference type="ARBA" id="ARBA00001232"/>
    </source>
</evidence>
<evidence type="ECO:0000256" key="4">
    <source>
        <dbReference type="ARBA" id="ARBA00022679"/>
    </source>
</evidence>
<keyword evidence="12" id="KW-1185">Reference proteome</keyword>
<dbReference type="GO" id="GO:0043811">
    <property type="term" value="F:phosphate:acyl-[acyl carrier protein] acyltransferase activity"/>
    <property type="evidence" value="ECO:0007669"/>
    <property type="project" value="UniProtKB-UniRule"/>
</dbReference>
<gene>
    <name evidence="10 11" type="primary">plsX</name>
    <name evidence="11" type="ORF">E5S68_09890</name>
</gene>
<dbReference type="PIRSF" id="PIRSF002465">
    <property type="entry name" value="Phsphlp_syn_PlsX"/>
    <property type="match status" value="1"/>
</dbReference>
<keyword evidence="7 10" id="KW-1208">Phospholipid metabolism</keyword>